<gene>
    <name evidence="2" type="ORF">SAMN04489750_3336</name>
</gene>
<dbReference type="OrthoDB" id="9789875at2"/>
<dbReference type="InterPro" id="IPR019236">
    <property type="entry name" value="APP1_cat"/>
</dbReference>
<evidence type="ECO:0000313" key="2">
    <source>
        <dbReference type="EMBL" id="SSA35957.1"/>
    </source>
</evidence>
<name>A0A2Y9A1A7_9MICO</name>
<proteinExistence type="predicted"/>
<sequence length="369" mass="41129">MSERHLAARAEDALNDWLAGRLAGRGWTTRVLGYVGYGSPRFARVFGRVVLSRPGDPNQDWEQEHPDGRRGYWAYFTAPLTEIDVTITVGDAEVTTVTDRGGYFDLVVEGHGLPDGWQQATITADGVVQQVKLQIIGDDVRFGIVSDIDDTCLVTSLPRPMIAAWNSFVLVETARRAVPGMAALYRALRAREPDAPVIYLSTGAWNNEPILRRFLRRHGFPSGPMLLTDWGPTEDSWFRSGQGHKRGALRRLASEFPQVSWLLVGDDGQHDPKIYEEFTLEQPDHVAGIAIRKLTATQKVLSHGHPLTHDDVTGRPVRVMVFEGPDGYALHRQLRGAFQFARAATRRQWEQVTPRIDATTLSSAGERDA</sequence>
<reference evidence="3" key="1">
    <citation type="submission" date="2016-10" db="EMBL/GenBank/DDBJ databases">
        <authorList>
            <person name="Varghese N."/>
            <person name="Submissions S."/>
        </authorList>
    </citation>
    <scope>NUCLEOTIDE SEQUENCE [LARGE SCALE GENOMIC DNA]</scope>
    <source>
        <strain evidence="3">DSM 22951</strain>
    </source>
</reference>
<evidence type="ECO:0000313" key="3">
    <source>
        <dbReference type="Proteomes" id="UP000250028"/>
    </source>
</evidence>
<dbReference type="Proteomes" id="UP000250028">
    <property type="component" value="Unassembled WGS sequence"/>
</dbReference>
<dbReference type="InterPro" id="IPR052935">
    <property type="entry name" value="Mg2+_PAP"/>
</dbReference>
<organism evidence="2 3">
    <name type="scientific">Branchiibius hedensis</name>
    <dbReference type="NCBI Taxonomy" id="672460"/>
    <lineage>
        <taxon>Bacteria</taxon>
        <taxon>Bacillati</taxon>
        <taxon>Actinomycetota</taxon>
        <taxon>Actinomycetes</taxon>
        <taxon>Micrococcales</taxon>
        <taxon>Dermacoccaceae</taxon>
        <taxon>Branchiibius</taxon>
    </lineage>
</organism>
<evidence type="ECO:0000259" key="1">
    <source>
        <dbReference type="Pfam" id="PF09949"/>
    </source>
</evidence>
<accession>A0A2Y9A1A7</accession>
<dbReference type="RefSeq" id="WP_109689100.1">
    <property type="nucleotide sequence ID" value="NZ_QGDN01000001.1"/>
</dbReference>
<dbReference type="PANTHER" id="PTHR28208">
    <property type="entry name" value="PHOSPHATIDATE PHOSPHATASE APP1"/>
    <property type="match status" value="1"/>
</dbReference>
<dbReference type="AlphaFoldDB" id="A0A2Y9A1A7"/>
<dbReference type="PANTHER" id="PTHR28208:SF3">
    <property type="entry name" value="PHOSPHATIDATE PHOSPHATASE APP1"/>
    <property type="match status" value="1"/>
</dbReference>
<feature type="domain" description="Phosphatidate phosphatase APP1 catalytic" evidence="1">
    <location>
        <begin position="142"/>
        <end position="293"/>
    </location>
</feature>
<protein>
    <submittedName>
        <fullName evidence="2">Phosphatidate phosphatase APP1</fullName>
    </submittedName>
</protein>
<dbReference type="EMBL" id="UESZ01000001">
    <property type="protein sequence ID" value="SSA35957.1"/>
    <property type="molecule type" value="Genomic_DNA"/>
</dbReference>
<dbReference type="Pfam" id="PF09949">
    <property type="entry name" value="APP1_cat"/>
    <property type="match status" value="1"/>
</dbReference>
<dbReference type="GO" id="GO:0008195">
    <property type="term" value="F:phosphatidate phosphatase activity"/>
    <property type="evidence" value="ECO:0007669"/>
    <property type="project" value="InterPro"/>
</dbReference>
<dbReference type="InterPro" id="IPR023214">
    <property type="entry name" value="HAD_sf"/>
</dbReference>
<dbReference type="Gene3D" id="3.40.50.1000">
    <property type="entry name" value="HAD superfamily/HAD-like"/>
    <property type="match status" value="1"/>
</dbReference>
<keyword evidence="3" id="KW-1185">Reference proteome</keyword>